<gene>
    <name evidence="1" type="ORF">CYNAS_LOCUS8928</name>
</gene>
<evidence type="ECO:0000313" key="1">
    <source>
        <dbReference type="EMBL" id="CAJ0596945.1"/>
    </source>
</evidence>
<protein>
    <submittedName>
        <fullName evidence="1">Uncharacterized protein</fullName>
    </submittedName>
</protein>
<dbReference type="EMBL" id="CATQJL010000223">
    <property type="protein sequence ID" value="CAJ0596945.1"/>
    <property type="molecule type" value="Genomic_DNA"/>
</dbReference>
<comment type="caution">
    <text evidence="1">The sequence shown here is derived from an EMBL/GenBank/DDBJ whole genome shotgun (WGS) entry which is preliminary data.</text>
</comment>
<reference evidence="1" key="1">
    <citation type="submission" date="2023-07" db="EMBL/GenBank/DDBJ databases">
        <authorList>
            <consortium name="CYATHOMIX"/>
        </authorList>
    </citation>
    <scope>NUCLEOTIDE SEQUENCE</scope>
    <source>
        <strain evidence="1">N/A</strain>
    </source>
</reference>
<evidence type="ECO:0000313" key="2">
    <source>
        <dbReference type="Proteomes" id="UP001176961"/>
    </source>
</evidence>
<organism evidence="1 2">
    <name type="scientific">Cylicocyclus nassatus</name>
    <name type="common">Nematode worm</name>
    <dbReference type="NCBI Taxonomy" id="53992"/>
    <lineage>
        <taxon>Eukaryota</taxon>
        <taxon>Metazoa</taxon>
        <taxon>Ecdysozoa</taxon>
        <taxon>Nematoda</taxon>
        <taxon>Chromadorea</taxon>
        <taxon>Rhabditida</taxon>
        <taxon>Rhabditina</taxon>
        <taxon>Rhabditomorpha</taxon>
        <taxon>Strongyloidea</taxon>
        <taxon>Strongylidae</taxon>
        <taxon>Cylicocyclus</taxon>
    </lineage>
</organism>
<sequence>MDPIYDIEVVFTESFAPKPVRTFVVNTNAALHSINANVEPSSGVCTFPANSHFPDRFILCPSFRSPIAWLKDNWLLSPYMPINTIKQKKLCSVRHQPPEGMDKMVSIALERAAAKEEDELGLAEYVMSDGPAHDSTFMRSQIVRFDMRLSDISDYGFLNLVEPTPDDTLFGGSFTCGLIAARLRHVVKQRLDIARSLLALIQLYSEDSGRYDYPMFEFSDLGRKLSNIINNYRLFDDQLSLKLAKDNVQVSLCSWFFKGEGVDWLSKVAHIGRFEEADSPPEFNVFLDKILEAGLLFLSPYSAQVFLARSLALHEQYAVLMNLCTLSASSIPDELRPVMTFYSVIAYSGIGKPLKAMTNFNLAAKGVTDQNKALLTALSPVGKTQEINLGDYYVMVRCLSHISEKFNGVYQA</sequence>
<dbReference type="Pfam" id="PF23386">
    <property type="entry name" value="NPP-6_helical"/>
    <property type="match status" value="1"/>
</dbReference>
<dbReference type="Proteomes" id="UP001176961">
    <property type="component" value="Unassembled WGS sequence"/>
</dbReference>
<accession>A0AA36M3W5</accession>
<keyword evidence="2" id="KW-1185">Reference proteome</keyword>
<proteinExistence type="predicted"/>
<name>A0AA36M3W5_CYLNA</name>
<dbReference type="AlphaFoldDB" id="A0AA36M3W5"/>